<feature type="transmembrane region" description="Helical" evidence="1">
    <location>
        <begin position="89"/>
        <end position="107"/>
    </location>
</feature>
<protein>
    <submittedName>
        <fullName evidence="2">VanZ family protein</fullName>
    </submittedName>
</protein>
<dbReference type="PANTHER" id="PTHR28008">
    <property type="entry name" value="DOMAIN PROTEIN, PUTATIVE (AFU_ORTHOLOGUE AFUA_3G10980)-RELATED"/>
    <property type="match status" value="1"/>
</dbReference>
<dbReference type="EMBL" id="JACANB010000006">
    <property type="protein sequence ID" value="MDM1696962.1"/>
    <property type="molecule type" value="Genomic_DNA"/>
</dbReference>
<sequence length="121" mass="13877">MLRILLFITCFVVVCYGLFRPEVPPAIFRGADRVMHFSAFLGVSFSARLAFPKLPAWLVWGLLLAFAPISEWLQSVIQPVNRSFNWLDIVANTMGVLTALLCYVIYVKWLHPRLFNQDHGH</sequence>
<reference evidence="2" key="2">
    <citation type="journal article" date="2022" name="Sci. Total Environ.">
        <title>Prevalence, transmission, and molecular epidemiology of tet(X)-positive bacteria among humans, animals, and environmental niches in China: An epidemiological, and genomic-based study.</title>
        <authorList>
            <person name="Dong N."/>
            <person name="Zeng Y."/>
            <person name="Cai C."/>
            <person name="Sun C."/>
            <person name="Lu J."/>
            <person name="Liu C."/>
            <person name="Zhou H."/>
            <person name="Sun Q."/>
            <person name="Shu L."/>
            <person name="Wang H."/>
            <person name="Wang Y."/>
            <person name="Wang S."/>
            <person name="Wu C."/>
            <person name="Chan E.W."/>
            <person name="Chen G."/>
            <person name="Shen Z."/>
            <person name="Chen S."/>
            <person name="Zhang R."/>
        </authorList>
    </citation>
    <scope>NUCLEOTIDE SEQUENCE</scope>
    <source>
        <strain evidence="2">DF46-2-2</strain>
    </source>
</reference>
<evidence type="ECO:0000256" key="1">
    <source>
        <dbReference type="SAM" id="Phobius"/>
    </source>
</evidence>
<reference evidence="2" key="1">
    <citation type="submission" date="2020-06" db="EMBL/GenBank/DDBJ databases">
        <authorList>
            <person name="Dong N."/>
        </authorList>
    </citation>
    <scope>NUCLEOTIDE SEQUENCE</scope>
    <source>
        <strain evidence="2">DF46-2-2</strain>
    </source>
</reference>
<comment type="caution">
    <text evidence="2">The sequence shown here is derived from an EMBL/GenBank/DDBJ whole genome shotgun (WGS) entry which is preliminary data.</text>
</comment>
<dbReference type="AlphaFoldDB" id="A0AAW7DTJ4"/>
<keyword evidence="1" id="KW-0812">Transmembrane</keyword>
<keyword evidence="1" id="KW-1133">Transmembrane helix</keyword>
<dbReference type="PANTHER" id="PTHR28008:SF1">
    <property type="entry name" value="DOMAIN PROTEIN, PUTATIVE (AFU_ORTHOLOGUE AFUA_3G10980)-RELATED"/>
    <property type="match status" value="1"/>
</dbReference>
<name>A0AAW7DTJ4_9GAMM</name>
<evidence type="ECO:0000313" key="2">
    <source>
        <dbReference type="EMBL" id="MDM1696962.1"/>
    </source>
</evidence>
<feature type="transmembrane region" description="Helical" evidence="1">
    <location>
        <begin position="33"/>
        <end position="51"/>
    </location>
</feature>
<dbReference type="RefSeq" id="WP_286594222.1">
    <property type="nucleotide sequence ID" value="NZ_JACANB010000006.1"/>
</dbReference>
<feature type="transmembrane region" description="Helical" evidence="1">
    <location>
        <begin position="58"/>
        <end position="77"/>
    </location>
</feature>
<proteinExistence type="predicted"/>
<gene>
    <name evidence="2" type="ORF">HX099_09880</name>
</gene>
<evidence type="ECO:0000313" key="3">
    <source>
        <dbReference type="Proteomes" id="UP001173465"/>
    </source>
</evidence>
<accession>A0AAW7DTJ4</accession>
<dbReference type="Proteomes" id="UP001173465">
    <property type="component" value="Unassembled WGS sequence"/>
</dbReference>
<keyword evidence="1" id="KW-0472">Membrane</keyword>
<organism evidence="2 3">
    <name type="scientific">Thiopseudomonas alkaliphila</name>
    <dbReference type="NCBI Taxonomy" id="1697053"/>
    <lineage>
        <taxon>Bacteria</taxon>
        <taxon>Pseudomonadati</taxon>
        <taxon>Pseudomonadota</taxon>
        <taxon>Gammaproteobacteria</taxon>
        <taxon>Pseudomonadales</taxon>
        <taxon>Pseudomonadaceae</taxon>
        <taxon>Thiopseudomonas</taxon>
    </lineage>
</organism>